<dbReference type="EMBL" id="JXQV01000003">
    <property type="protein sequence ID" value="KIQ05024.1"/>
    <property type="molecule type" value="Genomic_DNA"/>
</dbReference>
<dbReference type="OrthoDB" id="7997871at2"/>
<dbReference type="Gene3D" id="2.40.10.270">
    <property type="entry name" value="Bacteriophage SPP1 head-tail adaptor protein"/>
    <property type="match status" value="1"/>
</dbReference>
<accession>A0A0D0L2B4</accession>
<organism evidence="1 2">
    <name type="scientific">Agrobacterium tumefaciens</name>
    <dbReference type="NCBI Taxonomy" id="358"/>
    <lineage>
        <taxon>Bacteria</taxon>
        <taxon>Pseudomonadati</taxon>
        <taxon>Pseudomonadota</taxon>
        <taxon>Alphaproteobacteria</taxon>
        <taxon>Hyphomicrobiales</taxon>
        <taxon>Rhizobiaceae</taxon>
        <taxon>Rhizobium/Agrobacterium group</taxon>
        <taxon>Agrobacterium</taxon>
        <taxon>Agrobacterium tumefaciens complex</taxon>
    </lineage>
</organism>
<gene>
    <name evidence="1" type="ORF">RU07_02135</name>
</gene>
<dbReference type="InterPro" id="IPR008767">
    <property type="entry name" value="Phage_SPP1_head-tail_adaptor"/>
</dbReference>
<dbReference type="InterPro" id="IPR038666">
    <property type="entry name" value="SSP1_head-tail_sf"/>
</dbReference>
<sequence length="124" mass="13766">MPKRKRAGAGSLSERIGFEAEVEGEDGYGGVVVGFSEQFFEVARLEPRVGSETVIASRLQGLQPFTMTVRSNERTRTITPAWRARNKRTGVLYAIKTAVNIDERNEWIELLVVQGGAHDNTWSG</sequence>
<dbReference type="Proteomes" id="UP000035017">
    <property type="component" value="Unassembled WGS sequence"/>
</dbReference>
<reference evidence="1 2" key="1">
    <citation type="submission" date="2014-12" db="EMBL/GenBank/DDBJ databases">
        <title>16Stimator: statistical estimation of ribosomal gene copy numbers from draft genome assemblies.</title>
        <authorList>
            <person name="Perisin M.A."/>
            <person name="Vetter M."/>
            <person name="Gilbert J.A."/>
            <person name="Bergelson J."/>
        </authorList>
    </citation>
    <scope>NUCLEOTIDE SEQUENCE [LARGE SCALE GENOMIC DNA]</scope>
    <source>
        <strain evidence="1 2">MEJ076</strain>
    </source>
</reference>
<dbReference type="AlphaFoldDB" id="A0A0D0L2B4"/>
<comment type="caution">
    <text evidence="1">The sequence shown here is derived from an EMBL/GenBank/DDBJ whole genome shotgun (WGS) entry which is preliminary data.</text>
</comment>
<protein>
    <submittedName>
        <fullName evidence="1">Head-tail adaptor protein</fullName>
    </submittedName>
</protein>
<name>A0A0D0L2B4_AGRTU</name>
<evidence type="ECO:0000313" key="2">
    <source>
        <dbReference type="Proteomes" id="UP000035017"/>
    </source>
</evidence>
<proteinExistence type="predicted"/>
<evidence type="ECO:0000313" key="1">
    <source>
        <dbReference type="EMBL" id="KIQ05024.1"/>
    </source>
</evidence>
<dbReference type="Pfam" id="PF05521">
    <property type="entry name" value="Phage_HCP"/>
    <property type="match status" value="1"/>
</dbReference>